<organism evidence="1 2">
    <name type="scientific">Diphasiastrum complanatum</name>
    <name type="common">Issler's clubmoss</name>
    <name type="synonym">Lycopodium complanatum</name>
    <dbReference type="NCBI Taxonomy" id="34168"/>
    <lineage>
        <taxon>Eukaryota</taxon>
        <taxon>Viridiplantae</taxon>
        <taxon>Streptophyta</taxon>
        <taxon>Embryophyta</taxon>
        <taxon>Tracheophyta</taxon>
        <taxon>Lycopodiopsida</taxon>
        <taxon>Lycopodiales</taxon>
        <taxon>Lycopodiaceae</taxon>
        <taxon>Lycopodioideae</taxon>
        <taxon>Diphasiastrum</taxon>
    </lineage>
</organism>
<dbReference type="EMBL" id="CM055095">
    <property type="protein sequence ID" value="KAJ7560593.1"/>
    <property type="molecule type" value="Genomic_DNA"/>
</dbReference>
<accession>A0ACC2E1W6</accession>
<proteinExistence type="predicted"/>
<reference evidence="2" key="1">
    <citation type="journal article" date="2024" name="Proc. Natl. Acad. Sci. U.S.A.">
        <title>Extraordinary preservation of gene collinearity over three hundred million years revealed in homosporous lycophytes.</title>
        <authorList>
            <person name="Li C."/>
            <person name="Wickell D."/>
            <person name="Kuo L.Y."/>
            <person name="Chen X."/>
            <person name="Nie B."/>
            <person name="Liao X."/>
            <person name="Peng D."/>
            <person name="Ji J."/>
            <person name="Jenkins J."/>
            <person name="Williams M."/>
            <person name="Shu S."/>
            <person name="Plott C."/>
            <person name="Barry K."/>
            <person name="Rajasekar S."/>
            <person name="Grimwood J."/>
            <person name="Han X."/>
            <person name="Sun S."/>
            <person name="Hou Z."/>
            <person name="He W."/>
            <person name="Dai G."/>
            <person name="Sun C."/>
            <person name="Schmutz J."/>
            <person name="Leebens-Mack J.H."/>
            <person name="Li F.W."/>
            <person name="Wang L."/>
        </authorList>
    </citation>
    <scope>NUCLEOTIDE SEQUENCE [LARGE SCALE GENOMIC DNA]</scope>
    <source>
        <strain evidence="2">cv. PW_Plant_1</strain>
    </source>
</reference>
<dbReference type="Proteomes" id="UP001162992">
    <property type="component" value="Chromosome 4"/>
</dbReference>
<keyword evidence="2" id="KW-1185">Reference proteome</keyword>
<sequence>MAAHAIGIVTVTLAFLFVAQHLSAVEAQIPGITVLLQPYCNVNPAAPTLDAPITGLMIRLTQNATANGQTQQSHVHVKNPSTTIYGQANCYLGDQTNCNYYLTTLWQLVYSECVPLREGASGTATSTNGAGMVDLRYDVYRFY</sequence>
<gene>
    <name evidence="1" type="ORF">O6H91_04G136500</name>
</gene>
<name>A0ACC2E1W6_DIPCM</name>
<comment type="caution">
    <text evidence="1">The sequence shown here is derived from an EMBL/GenBank/DDBJ whole genome shotgun (WGS) entry which is preliminary data.</text>
</comment>
<protein>
    <submittedName>
        <fullName evidence="1">Uncharacterized protein</fullName>
    </submittedName>
</protein>
<evidence type="ECO:0000313" key="1">
    <source>
        <dbReference type="EMBL" id="KAJ7560593.1"/>
    </source>
</evidence>
<evidence type="ECO:0000313" key="2">
    <source>
        <dbReference type="Proteomes" id="UP001162992"/>
    </source>
</evidence>